<dbReference type="EMBL" id="CAKXYY010000030">
    <property type="protein sequence ID" value="CAH2355645.1"/>
    <property type="molecule type" value="Genomic_DNA"/>
</dbReference>
<dbReference type="OrthoDB" id="21380at2759"/>
<dbReference type="GO" id="GO:1901987">
    <property type="term" value="P:regulation of cell cycle phase transition"/>
    <property type="evidence" value="ECO:0007669"/>
    <property type="project" value="TreeGrafter"/>
</dbReference>
<dbReference type="Gene3D" id="6.10.250.3410">
    <property type="entry name" value="DBF zinc finger"/>
    <property type="match status" value="1"/>
</dbReference>
<proteinExistence type="predicted"/>
<gene>
    <name evidence="7" type="ORF">CLIB1423_30S00562</name>
</gene>
<evidence type="ECO:0000256" key="1">
    <source>
        <dbReference type="ARBA" id="ARBA00022723"/>
    </source>
</evidence>
<feature type="region of interest" description="Disordered" evidence="5">
    <location>
        <begin position="42"/>
        <end position="64"/>
    </location>
</feature>
<feature type="compositionally biased region" description="Acidic residues" evidence="5">
    <location>
        <begin position="395"/>
        <end position="407"/>
    </location>
</feature>
<dbReference type="GO" id="GO:0003676">
    <property type="term" value="F:nucleic acid binding"/>
    <property type="evidence" value="ECO:0007669"/>
    <property type="project" value="InterPro"/>
</dbReference>
<feature type="compositionally biased region" description="Basic and acidic residues" evidence="5">
    <location>
        <begin position="534"/>
        <end position="543"/>
    </location>
</feature>
<dbReference type="Gene3D" id="3.40.50.10190">
    <property type="entry name" value="BRCT domain"/>
    <property type="match status" value="1"/>
</dbReference>
<organism evidence="7 8">
    <name type="scientific">[Candida] railenensis</name>
    <dbReference type="NCBI Taxonomy" id="45579"/>
    <lineage>
        <taxon>Eukaryota</taxon>
        <taxon>Fungi</taxon>
        <taxon>Dikarya</taxon>
        <taxon>Ascomycota</taxon>
        <taxon>Saccharomycotina</taxon>
        <taxon>Pichiomycetes</taxon>
        <taxon>Debaryomycetaceae</taxon>
        <taxon>Kurtzmaniella</taxon>
    </lineage>
</organism>
<dbReference type="Pfam" id="PF22437">
    <property type="entry name" value="DBF4_BRCT"/>
    <property type="match status" value="1"/>
</dbReference>
<keyword evidence="2 4" id="KW-0863">Zinc-finger</keyword>
<keyword evidence="3" id="KW-0862">Zinc</keyword>
<sequence>MDIPRKRTLTQPSGSTRIPLKETNGNIPSPVFKKAKLNIPSPGVLSTSHSTSTSTTTNSKHVQSISNRPILAPSQAHNTHSASATATKASVRNTRLEGDELLSWQISWRKIMKESIAYFDTQGCDITSSNQKLEQKRAAKALKSVGCTIAPFFERDVTIIVSRRPFVNGKQYPTNDIFHDAMNQRIKVWNYDKVFRFLKNLEPTNSAGTGGLTDASTSATTLPTASLVTGEQQHTELYNLLKEEKIFGNNDRDPNARRDDLHYLEKNYLYSYDLSQTIRPIAVREWYENAFPVLNLTLDGKCPFIVDSTSIAEQNSERRKLRRAQKFEATKSYRDLLKEATNRIINSAMGLKRGNFSSTSTSTDRTEDDQDYDVDEIEPEKDNDNGKEEGKQDGEEGDQEVEQEEQDEKQNSDERTEDDLENINPLTTKYQFKAPPAPLLRQSSVMHANDSNSKYYEVAASGFNGASNAAQCSMDSTLNSNTISKMHINENALIGNGLGPSVSQVPSKNINNLKRRIFMKKQKEGKKPSHKDHHSNTNKDKELKPGYCENCRVKYDHFEDHILTNRHRNFACDDENFKDIDELISTLNESKSLGYVTSNGDYRYDYGGYNN</sequence>
<dbReference type="GO" id="GO:0008270">
    <property type="term" value="F:zinc ion binding"/>
    <property type="evidence" value="ECO:0007669"/>
    <property type="project" value="UniProtKB-KW"/>
</dbReference>
<feature type="compositionally biased region" description="Acidic residues" evidence="5">
    <location>
        <begin position="366"/>
        <end position="379"/>
    </location>
</feature>
<evidence type="ECO:0000313" key="7">
    <source>
        <dbReference type="EMBL" id="CAH2355645.1"/>
    </source>
</evidence>
<dbReference type="Pfam" id="PF07535">
    <property type="entry name" value="zf-DBF"/>
    <property type="match status" value="1"/>
</dbReference>
<dbReference type="InterPro" id="IPR013939">
    <property type="entry name" value="Regulatory_Dfp1/Him1"/>
</dbReference>
<dbReference type="Pfam" id="PF08630">
    <property type="entry name" value="Dfp1_Him1_M"/>
    <property type="match status" value="1"/>
</dbReference>
<dbReference type="AlphaFoldDB" id="A0A9P0W1H5"/>
<accession>A0A9P0W1H5</accession>
<dbReference type="GO" id="GO:0043539">
    <property type="term" value="F:protein serine/threonine kinase activator activity"/>
    <property type="evidence" value="ECO:0007669"/>
    <property type="project" value="TreeGrafter"/>
</dbReference>
<dbReference type="InterPro" id="IPR036420">
    <property type="entry name" value="BRCT_dom_sf"/>
</dbReference>
<protein>
    <recommendedName>
        <fullName evidence="6">DBF4-type domain-containing protein</fullName>
    </recommendedName>
</protein>
<dbReference type="InterPro" id="IPR038545">
    <property type="entry name" value="Znf_DBF_sf"/>
</dbReference>
<dbReference type="PANTHER" id="PTHR15375:SF26">
    <property type="entry name" value="PROTEIN CHIFFON"/>
    <property type="match status" value="1"/>
</dbReference>
<dbReference type="GO" id="GO:0010571">
    <property type="term" value="P:positive regulation of nuclear cell cycle DNA replication"/>
    <property type="evidence" value="ECO:0007669"/>
    <property type="project" value="TreeGrafter"/>
</dbReference>
<dbReference type="InterPro" id="IPR055116">
    <property type="entry name" value="DBF4_BRCT"/>
</dbReference>
<dbReference type="GO" id="GO:0031431">
    <property type="term" value="C:Dbf4-dependent protein kinase complex"/>
    <property type="evidence" value="ECO:0007669"/>
    <property type="project" value="TreeGrafter"/>
</dbReference>
<dbReference type="PROSITE" id="PS51265">
    <property type="entry name" value="ZF_DBF4"/>
    <property type="match status" value="1"/>
</dbReference>
<evidence type="ECO:0000256" key="5">
    <source>
        <dbReference type="SAM" id="MobiDB-lite"/>
    </source>
</evidence>
<keyword evidence="8" id="KW-1185">Reference proteome</keyword>
<feature type="compositionally biased region" description="Basic and acidic residues" evidence="5">
    <location>
        <begin position="380"/>
        <end position="394"/>
    </location>
</feature>
<reference evidence="7" key="1">
    <citation type="submission" date="2022-03" db="EMBL/GenBank/DDBJ databases">
        <authorList>
            <person name="Legras J.-L."/>
            <person name="Devillers H."/>
            <person name="Grondin C."/>
        </authorList>
    </citation>
    <scope>NUCLEOTIDE SEQUENCE</scope>
    <source>
        <strain evidence="7">CLIB 1423</strain>
    </source>
</reference>
<dbReference type="FunFam" id="6.10.250.3410:FF:000001">
    <property type="entry name" value="Protein DBF4 homolog A"/>
    <property type="match status" value="1"/>
</dbReference>
<feature type="region of interest" description="Disordered" evidence="5">
    <location>
        <begin position="521"/>
        <end position="543"/>
    </location>
</feature>
<dbReference type="Proteomes" id="UP000837801">
    <property type="component" value="Unassembled WGS sequence"/>
</dbReference>
<dbReference type="InterPro" id="IPR051590">
    <property type="entry name" value="Replication_Regulatory_Kinase"/>
</dbReference>
<name>A0A9P0W1H5_9ASCO</name>
<feature type="region of interest" description="Disordered" evidence="5">
    <location>
        <begin position="352"/>
        <end position="423"/>
    </location>
</feature>
<evidence type="ECO:0000259" key="6">
    <source>
        <dbReference type="PROSITE" id="PS51265"/>
    </source>
</evidence>
<dbReference type="PANTHER" id="PTHR15375">
    <property type="entry name" value="ACTIVATOR OF S-PHASE KINASE-RELATED"/>
    <property type="match status" value="1"/>
</dbReference>
<feature type="region of interest" description="Disordered" evidence="5">
    <location>
        <begin position="1"/>
        <end position="29"/>
    </location>
</feature>
<keyword evidence="1" id="KW-0479">Metal-binding</keyword>
<feature type="compositionally biased region" description="Low complexity" evidence="5">
    <location>
        <begin position="46"/>
        <end position="59"/>
    </location>
</feature>
<dbReference type="SMART" id="SM00586">
    <property type="entry name" value="ZnF_DBF"/>
    <property type="match status" value="1"/>
</dbReference>
<dbReference type="InterPro" id="IPR006572">
    <property type="entry name" value="Znf_DBF"/>
</dbReference>
<comment type="caution">
    <text evidence="7">The sequence shown here is derived from an EMBL/GenBank/DDBJ whole genome shotgun (WGS) entry which is preliminary data.</text>
</comment>
<feature type="domain" description="DBF4-type" evidence="6">
    <location>
        <begin position="541"/>
        <end position="590"/>
    </location>
</feature>
<evidence type="ECO:0000256" key="2">
    <source>
        <dbReference type="ARBA" id="ARBA00022771"/>
    </source>
</evidence>
<evidence type="ECO:0000313" key="8">
    <source>
        <dbReference type="Proteomes" id="UP000837801"/>
    </source>
</evidence>
<evidence type="ECO:0000256" key="4">
    <source>
        <dbReference type="PROSITE-ProRule" id="PRU00600"/>
    </source>
</evidence>
<evidence type="ECO:0000256" key="3">
    <source>
        <dbReference type="ARBA" id="ARBA00022833"/>
    </source>
</evidence>